<name>A0A371D1Q3_9APHY</name>
<evidence type="ECO:0000256" key="5">
    <source>
        <dbReference type="ARBA" id="ARBA00022801"/>
    </source>
</evidence>
<evidence type="ECO:0000259" key="10">
    <source>
        <dbReference type="Pfam" id="PF05193"/>
    </source>
</evidence>
<dbReference type="InterPro" id="IPR011249">
    <property type="entry name" value="Metalloenz_LuxS/M16"/>
</dbReference>
<dbReference type="PANTHER" id="PTHR43690">
    <property type="entry name" value="NARDILYSIN"/>
    <property type="match status" value="1"/>
</dbReference>
<evidence type="ECO:0000256" key="4">
    <source>
        <dbReference type="ARBA" id="ARBA00022723"/>
    </source>
</evidence>
<dbReference type="InterPro" id="IPR001431">
    <property type="entry name" value="Pept_M16_Zn_BS"/>
</dbReference>
<reference evidence="13 14" key="1">
    <citation type="journal article" date="2018" name="Biotechnol. Biofuels">
        <title>Integrative visual omics of the white-rot fungus Polyporus brumalis exposes the biotechnological potential of its oxidative enzymes for delignifying raw plant biomass.</title>
        <authorList>
            <person name="Miyauchi S."/>
            <person name="Rancon A."/>
            <person name="Drula E."/>
            <person name="Hage H."/>
            <person name="Chaduli D."/>
            <person name="Favel A."/>
            <person name="Grisel S."/>
            <person name="Henrissat B."/>
            <person name="Herpoel-Gimbert I."/>
            <person name="Ruiz-Duenas F.J."/>
            <person name="Chevret D."/>
            <person name="Hainaut M."/>
            <person name="Lin J."/>
            <person name="Wang M."/>
            <person name="Pangilinan J."/>
            <person name="Lipzen A."/>
            <person name="Lesage-Meessen L."/>
            <person name="Navarro D."/>
            <person name="Riley R."/>
            <person name="Grigoriev I.V."/>
            <person name="Zhou S."/>
            <person name="Raouche S."/>
            <person name="Rosso M.N."/>
        </authorList>
    </citation>
    <scope>NUCLEOTIDE SEQUENCE [LARGE SCALE GENOMIC DNA]</scope>
    <source>
        <strain evidence="13 14">BRFM 1820</strain>
    </source>
</reference>
<dbReference type="Pfam" id="PF22456">
    <property type="entry name" value="PqqF-like_C_4"/>
    <property type="match status" value="1"/>
</dbReference>
<keyword evidence="6" id="KW-0862">Zinc</keyword>
<dbReference type="Pfam" id="PF05193">
    <property type="entry name" value="Peptidase_M16_C"/>
    <property type="match status" value="1"/>
</dbReference>
<dbReference type="Pfam" id="PF00675">
    <property type="entry name" value="Peptidase_M16"/>
    <property type="match status" value="1"/>
</dbReference>
<dbReference type="FunFam" id="3.30.830.10:FF:000012">
    <property type="entry name" value="Protease 3"/>
    <property type="match status" value="1"/>
</dbReference>
<dbReference type="GO" id="GO:0046872">
    <property type="term" value="F:metal ion binding"/>
    <property type="evidence" value="ECO:0007669"/>
    <property type="project" value="UniProtKB-KW"/>
</dbReference>
<evidence type="ECO:0000256" key="1">
    <source>
        <dbReference type="ARBA" id="ARBA00001947"/>
    </source>
</evidence>
<dbReference type="STRING" id="139420.A0A371D1Q3"/>
<proteinExistence type="inferred from homology"/>
<dbReference type="FunFam" id="3.30.830.10:FF:000003">
    <property type="entry name" value="Insulin-degrading enzyme"/>
    <property type="match status" value="1"/>
</dbReference>
<comment type="similarity">
    <text evidence="2 8">Belongs to the peptidase M16 family.</text>
</comment>
<dbReference type="GO" id="GO:0005739">
    <property type="term" value="C:mitochondrion"/>
    <property type="evidence" value="ECO:0007669"/>
    <property type="project" value="TreeGrafter"/>
</dbReference>
<keyword evidence="4" id="KW-0479">Metal-binding</keyword>
<evidence type="ECO:0000313" key="13">
    <source>
        <dbReference type="EMBL" id="RDX46467.1"/>
    </source>
</evidence>
<evidence type="ECO:0000259" key="11">
    <source>
        <dbReference type="Pfam" id="PF16187"/>
    </source>
</evidence>
<keyword evidence="5" id="KW-0378">Hydrolase</keyword>
<evidence type="ECO:0000256" key="7">
    <source>
        <dbReference type="ARBA" id="ARBA00023049"/>
    </source>
</evidence>
<gene>
    <name evidence="13" type="ORF">OH76DRAFT_1356093</name>
</gene>
<feature type="domain" description="Peptidase M16 middle/third" evidence="11">
    <location>
        <begin position="400"/>
        <end position="688"/>
    </location>
</feature>
<accession>A0A371D1Q3</accession>
<dbReference type="Pfam" id="PF16187">
    <property type="entry name" value="Peptidase_M16_M"/>
    <property type="match status" value="1"/>
</dbReference>
<dbReference type="SUPFAM" id="SSF63411">
    <property type="entry name" value="LuxS/MPP-like metallohydrolase"/>
    <property type="match status" value="4"/>
</dbReference>
<dbReference type="GO" id="GO:0051603">
    <property type="term" value="P:proteolysis involved in protein catabolic process"/>
    <property type="evidence" value="ECO:0007669"/>
    <property type="project" value="TreeGrafter"/>
</dbReference>
<evidence type="ECO:0000313" key="14">
    <source>
        <dbReference type="Proteomes" id="UP000256964"/>
    </source>
</evidence>
<feature type="domain" description="Coenzyme PQQ synthesis protein F-like C-terminal lobe" evidence="12">
    <location>
        <begin position="795"/>
        <end position="894"/>
    </location>
</feature>
<dbReference type="GO" id="GO:0043171">
    <property type="term" value="P:peptide catabolic process"/>
    <property type="evidence" value="ECO:0007669"/>
    <property type="project" value="TreeGrafter"/>
</dbReference>
<keyword evidence="14" id="KW-1185">Reference proteome</keyword>
<evidence type="ECO:0000256" key="2">
    <source>
        <dbReference type="ARBA" id="ARBA00007261"/>
    </source>
</evidence>
<evidence type="ECO:0000256" key="8">
    <source>
        <dbReference type="RuleBase" id="RU004447"/>
    </source>
</evidence>
<dbReference type="InterPro" id="IPR054734">
    <property type="entry name" value="PqqF-like_C_4"/>
</dbReference>
<dbReference type="InterPro" id="IPR032632">
    <property type="entry name" value="Peptidase_M16_M"/>
</dbReference>
<dbReference type="GO" id="GO:0004222">
    <property type="term" value="F:metalloendopeptidase activity"/>
    <property type="evidence" value="ECO:0007669"/>
    <property type="project" value="InterPro"/>
</dbReference>
<dbReference type="Gene3D" id="3.30.830.10">
    <property type="entry name" value="Metalloenzyme, LuxS/M16 peptidase-like"/>
    <property type="match status" value="4"/>
</dbReference>
<dbReference type="EMBL" id="KZ857427">
    <property type="protein sequence ID" value="RDX46467.1"/>
    <property type="molecule type" value="Genomic_DNA"/>
</dbReference>
<sequence length="1000" mass="113617">MSSWKDVPASGGLPPYRLFTGDLEKPSLDDRQYRMVELQNGVRAVLVHDPEADKSAACLAVAVGHMHDPIDAPGMAHFCEHMISKGSEPYPEEEDFESFISAHGGGRNAATGPMITYYWFSINSSLEGGLSRLAAFFHSPLFTESLTAREINAVDSEFKRNLQNDVRRIMQLTKEQSIIDHPWRKFGTGNHVSLSAFGRKGEDDDEATVMRETRRRLEEWWREQYCGSRMGLAVIGKESLDDLASMTIPSFSKIANHGLEPRPAVKEPSWGPEQQGVLIFVQTVKDYHAFSVQFELPDLRDNYDSKPTSFLAHFLGHEGRGSICAYLKRRGWLLDLSAGDSGEPRAVHLFKIEGTLTLEGYLHYESVLKVVFDYISLLCQSFPLEPYHYDEVSTMARTRFTFREKAQPHTYATTLASSFTEPYPPEWLISGASLYRKYDESIVRQLLEAFVPERARVLLMAKNHSKEVIGNDPQWLTEKWYGTQYIVRKLDDALLKRLRDHQTDAELFLPAPNPYIPTNLSVDKSQIEQPAKYPILVKRTERAQLWHKKDDQFWVPKARVRMVIKTPLAYATARHAMMTRLFVNLVEDALAEVTYDADLAGLSYSVSNDDDGIVVSVGGYNDKLDVLLRTVLEKLRDLEVAPDRLKVIAEKVERDYSNYYMGQPSNLSEAFGQWLLMPLIWAPADKLTELPRISESDIQRHRDDLFAKVFMEILVAGNITEDRSLAILAMAEEILQPRPLLPNEIPTSRSLVLQPGSNYVWRKRHENPKEVNSSLTYYCQFGESSNTRLRALAALIQRIIREPCFTILRTKEQLGYVVGALTWSINSSTIGLRIKVQSTRAPWFVEQRVEAFLETFGERLSSMPASEFESHKEGLVMRLLERVKNLSEETTRFWTRIRAGHYDFLRHETDAATVRALTLSEVIEAYNTFLRPSTGAQTRKKLSVQLISQQMNDTPEQAANVQVVEDERTFKASLGCAPAAVPVVSEAFGRYAHGQPSARL</sequence>
<evidence type="ECO:0000259" key="12">
    <source>
        <dbReference type="Pfam" id="PF22456"/>
    </source>
</evidence>
<feature type="domain" description="Peptidase M16 N-terminal" evidence="9">
    <location>
        <begin position="44"/>
        <end position="173"/>
    </location>
</feature>
<dbReference type="OrthoDB" id="952271at2759"/>
<comment type="cofactor">
    <cofactor evidence="1">
        <name>Zn(2+)</name>
        <dbReference type="ChEBI" id="CHEBI:29105"/>
    </cofactor>
</comment>
<dbReference type="FunFam" id="3.30.830.10:FF:000005">
    <property type="entry name" value="nardilysin isoform X1"/>
    <property type="match status" value="1"/>
</dbReference>
<dbReference type="GO" id="GO:0005829">
    <property type="term" value="C:cytosol"/>
    <property type="evidence" value="ECO:0007669"/>
    <property type="project" value="TreeGrafter"/>
</dbReference>
<dbReference type="PROSITE" id="PS00143">
    <property type="entry name" value="INSULINASE"/>
    <property type="match status" value="1"/>
</dbReference>
<evidence type="ECO:0000256" key="3">
    <source>
        <dbReference type="ARBA" id="ARBA00022670"/>
    </source>
</evidence>
<dbReference type="InterPro" id="IPR007863">
    <property type="entry name" value="Peptidase_M16_C"/>
</dbReference>
<organism evidence="13 14">
    <name type="scientific">Lentinus brumalis</name>
    <dbReference type="NCBI Taxonomy" id="2498619"/>
    <lineage>
        <taxon>Eukaryota</taxon>
        <taxon>Fungi</taxon>
        <taxon>Dikarya</taxon>
        <taxon>Basidiomycota</taxon>
        <taxon>Agaricomycotina</taxon>
        <taxon>Agaricomycetes</taxon>
        <taxon>Polyporales</taxon>
        <taxon>Polyporaceae</taxon>
        <taxon>Lentinus</taxon>
    </lineage>
</organism>
<dbReference type="PANTHER" id="PTHR43690:SF18">
    <property type="entry name" value="INSULIN-DEGRADING ENZYME-RELATED"/>
    <property type="match status" value="1"/>
</dbReference>
<dbReference type="InterPro" id="IPR011765">
    <property type="entry name" value="Pept_M16_N"/>
</dbReference>
<feature type="domain" description="Peptidase M16 C-terminal" evidence="10">
    <location>
        <begin position="213"/>
        <end position="382"/>
    </location>
</feature>
<evidence type="ECO:0000256" key="6">
    <source>
        <dbReference type="ARBA" id="ARBA00022833"/>
    </source>
</evidence>
<protein>
    <submittedName>
        <fullName evidence="13">LuxS/MPP-like metallohydrolase</fullName>
    </submittedName>
</protein>
<dbReference type="InterPro" id="IPR050626">
    <property type="entry name" value="Peptidase_M16"/>
</dbReference>
<evidence type="ECO:0000259" key="9">
    <source>
        <dbReference type="Pfam" id="PF00675"/>
    </source>
</evidence>
<keyword evidence="7" id="KW-0482">Metalloprotease</keyword>
<dbReference type="Proteomes" id="UP000256964">
    <property type="component" value="Unassembled WGS sequence"/>
</dbReference>
<keyword evidence="3" id="KW-0645">Protease</keyword>
<dbReference type="AlphaFoldDB" id="A0A371D1Q3"/>